<feature type="transmembrane region" description="Helical" evidence="1">
    <location>
        <begin position="6"/>
        <end position="25"/>
    </location>
</feature>
<gene>
    <name evidence="2" type="ORF">AMD00_06220</name>
</gene>
<keyword evidence="3" id="KW-1185">Reference proteome</keyword>
<dbReference type="GeneID" id="301135698"/>
<keyword evidence="1" id="KW-0472">Membrane</keyword>
<dbReference type="Proteomes" id="UP000036867">
    <property type="component" value="Unassembled WGS sequence"/>
</dbReference>
<keyword evidence="1" id="KW-0812">Transmembrane</keyword>
<reference evidence="3" key="1">
    <citation type="submission" date="2015-08" db="EMBL/GenBank/DDBJ databases">
        <title>Fjat-10028 dsm 16317.</title>
        <authorList>
            <person name="Liu B."/>
            <person name="Wang J."/>
            <person name="Zhu Y."/>
            <person name="Liu G."/>
            <person name="Chen Q."/>
            <person name="Chen Z."/>
            <person name="Lan J."/>
            <person name="Che J."/>
            <person name="Ge C."/>
            <person name="Shi H."/>
            <person name="Pan Z."/>
            <person name="Liu X."/>
        </authorList>
    </citation>
    <scope>NUCLEOTIDE SEQUENCE [LARGE SCALE GENOMIC DNA]</scope>
    <source>
        <strain evidence="3">DSM 16317</strain>
    </source>
</reference>
<evidence type="ECO:0000313" key="3">
    <source>
        <dbReference type="Proteomes" id="UP000036867"/>
    </source>
</evidence>
<organism evidence="2 3">
    <name type="scientific">Viridibacillus arvi</name>
    <dbReference type="NCBI Taxonomy" id="263475"/>
    <lineage>
        <taxon>Bacteria</taxon>
        <taxon>Bacillati</taxon>
        <taxon>Bacillota</taxon>
        <taxon>Bacilli</taxon>
        <taxon>Bacillales</taxon>
        <taxon>Caryophanaceae</taxon>
        <taxon>Viridibacillus</taxon>
    </lineage>
</organism>
<evidence type="ECO:0000256" key="1">
    <source>
        <dbReference type="SAM" id="Phobius"/>
    </source>
</evidence>
<dbReference type="AlphaFoldDB" id="A0A0M0LM03"/>
<dbReference type="EMBL" id="LILB01000001">
    <property type="protein sequence ID" value="KOO52011.1"/>
    <property type="molecule type" value="Genomic_DNA"/>
</dbReference>
<protein>
    <submittedName>
        <fullName evidence="2">Uncharacterized protein</fullName>
    </submittedName>
</protein>
<sequence>MHKVRKNIATIILIVTVMMNVWTIFEFMKRKSFKFLKFGYTIYKSTGININYPHINLKKKQFIGTVQYKNRIYMTGLVDVQSNTYKVKGSVENFLPLTKDKAYEQMNDSEYIDHIKYNAHFFVQNNISDFNKYHQEMIQSLPSYKI</sequence>
<accession>A0A0M0LM03</accession>
<dbReference type="OrthoDB" id="2721244at2"/>
<keyword evidence="1" id="KW-1133">Transmembrane helix</keyword>
<dbReference type="STRING" id="263475.AMD00_06220"/>
<name>A0A0M0LM03_9BACL</name>
<evidence type="ECO:0000313" key="2">
    <source>
        <dbReference type="EMBL" id="KOO52011.1"/>
    </source>
</evidence>
<proteinExistence type="predicted"/>
<dbReference type="RefSeq" id="WP_053416183.1">
    <property type="nucleotide sequence ID" value="NZ_LILB01000001.1"/>
</dbReference>
<comment type="caution">
    <text evidence="2">The sequence shown here is derived from an EMBL/GenBank/DDBJ whole genome shotgun (WGS) entry which is preliminary data.</text>
</comment>